<protein>
    <submittedName>
        <fullName evidence="2">Uncharacterized protein</fullName>
    </submittedName>
</protein>
<sequence>MSATKAVSEHCANGSSVVSIPHSMGTAENCFNFHLTSARRFTETLFENSFLSLSSLIIAAIIYLKISKNEMFLAAQIKFRHYKQSSRFYTTSIRLQSRKKMLAWLALFESHEIALRAIALLY</sequence>
<name>A0A1G2A632_9BACT</name>
<keyword evidence="1" id="KW-0812">Transmembrane</keyword>
<gene>
    <name evidence="2" type="ORF">A3H61_00730</name>
</gene>
<dbReference type="AlphaFoldDB" id="A0A1G2A632"/>
<evidence type="ECO:0000256" key="1">
    <source>
        <dbReference type="SAM" id="Phobius"/>
    </source>
</evidence>
<evidence type="ECO:0000313" key="2">
    <source>
        <dbReference type="EMBL" id="OGY72294.1"/>
    </source>
</evidence>
<accession>A0A1G2A632</accession>
<comment type="caution">
    <text evidence="2">The sequence shown here is derived from an EMBL/GenBank/DDBJ whole genome shotgun (WGS) entry which is preliminary data.</text>
</comment>
<keyword evidence="1" id="KW-0472">Membrane</keyword>
<dbReference type="EMBL" id="MHJU01000038">
    <property type="protein sequence ID" value="OGY72294.1"/>
    <property type="molecule type" value="Genomic_DNA"/>
</dbReference>
<organism evidence="2 3">
    <name type="scientific">Candidatus Jacksonbacteria bacterium RIFCSPLOWO2_02_FULL_44_20</name>
    <dbReference type="NCBI Taxonomy" id="1798460"/>
    <lineage>
        <taxon>Bacteria</taxon>
        <taxon>Candidatus Jacksoniibacteriota</taxon>
    </lineage>
</organism>
<dbReference type="Proteomes" id="UP000178315">
    <property type="component" value="Unassembled WGS sequence"/>
</dbReference>
<reference evidence="2 3" key="1">
    <citation type="journal article" date="2016" name="Nat. Commun.">
        <title>Thousands of microbial genomes shed light on interconnected biogeochemical processes in an aquifer system.</title>
        <authorList>
            <person name="Anantharaman K."/>
            <person name="Brown C.T."/>
            <person name="Hug L.A."/>
            <person name="Sharon I."/>
            <person name="Castelle C.J."/>
            <person name="Probst A.J."/>
            <person name="Thomas B.C."/>
            <person name="Singh A."/>
            <person name="Wilkins M.J."/>
            <person name="Karaoz U."/>
            <person name="Brodie E.L."/>
            <person name="Williams K.H."/>
            <person name="Hubbard S.S."/>
            <person name="Banfield J.F."/>
        </authorList>
    </citation>
    <scope>NUCLEOTIDE SEQUENCE [LARGE SCALE GENOMIC DNA]</scope>
</reference>
<proteinExistence type="predicted"/>
<keyword evidence="1" id="KW-1133">Transmembrane helix</keyword>
<evidence type="ECO:0000313" key="3">
    <source>
        <dbReference type="Proteomes" id="UP000178315"/>
    </source>
</evidence>
<feature type="transmembrane region" description="Helical" evidence="1">
    <location>
        <begin position="49"/>
        <end position="66"/>
    </location>
</feature>